<name>A0A6B3VPR7_9BACI</name>
<keyword evidence="1" id="KW-1133">Transmembrane helix</keyword>
<organism evidence="3 4">
    <name type="scientific">Bacillus aquiflavi</name>
    <dbReference type="NCBI Taxonomy" id="2672567"/>
    <lineage>
        <taxon>Bacteria</taxon>
        <taxon>Bacillati</taxon>
        <taxon>Bacillota</taxon>
        <taxon>Bacilli</taxon>
        <taxon>Bacillales</taxon>
        <taxon>Bacillaceae</taxon>
        <taxon>Bacillus</taxon>
    </lineage>
</organism>
<keyword evidence="1" id="KW-0812">Transmembrane</keyword>
<protein>
    <recommendedName>
        <fullName evidence="6">DUF1433 domain-containing protein</fullName>
    </recommendedName>
</protein>
<evidence type="ECO:0008006" key="6">
    <source>
        <dbReference type="Google" id="ProtNLM"/>
    </source>
</evidence>
<dbReference type="EMBL" id="JAAIWN010000003">
    <property type="protein sequence ID" value="NEY80300.1"/>
    <property type="molecule type" value="Genomic_DNA"/>
</dbReference>
<keyword evidence="4" id="KW-1185">Reference proteome</keyword>
<evidence type="ECO:0000313" key="4">
    <source>
        <dbReference type="Proteomes" id="UP000472971"/>
    </source>
</evidence>
<dbReference type="RefSeq" id="WP_163239574.1">
    <property type="nucleotide sequence ID" value="NZ_JAAIWN010000003.1"/>
</dbReference>
<evidence type="ECO:0000256" key="1">
    <source>
        <dbReference type="SAM" id="Phobius"/>
    </source>
</evidence>
<dbReference type="Gene3D" id="3.10.450.130">
    <property type="entry name" value="folded 79 residue fragment of lin0334 like domains"/>
    <property type="match status" value="1"/>
</dbReference>
<reference evidence="2 5" key="2">
    <citation type="submission" date="2020-07" db="EMBL/GenBank/DDBJ databases">
        <authorList>
            <person name="Feng H."/>
        </authorList>
    </citation>
    <scope>NUCLEOTIDE SEQUENCE [LARGE SCALE GENOMIC DNA]</scope>
    <source>
        <strain evidence="5">s-12</strain>
        <strain evidence="2">S-12</strain>
    </source>
</reference>
<dbReference type="Proteomes" id="UP000472971">
    <property type="component" value="Unassembled WGS sequence"/>
</dbReference>
<dbReference type="EMBL" id="JACEIO010000003">
    <property type="protein sequence ID" value="MBA4535925.1"/>
    <property type="molecule type" value="Genomic_DNA"/>
</dbReference>
<evidence type="ECO:0000313" key="3">
    <source>
        <dbReference type="EMBL" id="NEY80300.1"/>
    </source>
</evidence>
<proteinExistence type="predicted"/>
<dbReference type="Proteomes" id="UP000570010">
    <property type="component" value="Unassembled WGS sequence"/>
</dbReference>
<feature type="transmembrane region" description="Helical" evidence="1">
    <location>
        <begin position="6"/>
        <end position="22"/>
    </location>
</feature>
<comment type="caution">
    <text evidence="3">The sequence shown here is derived from an EMBL/GenBank/DDBJ whole genome shotgun (WGS) entry which is preliminary data.</text>
</comment>
<dbReference type="AlphaFoldDB" id="A0A6B3VPR7"/>
<evidence type="ECO:0000313" key="5">
    <source>
        <dbReference type="Proteomes" id="UP000570010"/>
    </source>
</evidence>
<gene>
    <name evidence="3" type="ORF">G4D64_01900</name>
    <name evidence="2" type="ORF">H1Z61_01905</name>
</gene>
<keyword evidence="1" id="KW-0472">Membrane</keyword>
<sequence length="117" mass="13296">MKKKLIFILIGLFILIGGYLMIGEYKKIQLVKEAQKKAEDIVYRNYEGIKKVTINKEYYKITPMGGLSVGGHVNDDKSLTFNIGFQIEKDGLGKATSIFIPNDFPTEKKECENKICQ</sequence>
<accession>A0A6B3VPR7</accession>
<evidence type="ECO:0000313" key="2">
    <source>
        <dbReference type="EMBL" id="MBA4535925.1"/>
    </source>
</evidence>
<reference evidence="3 4" key="1">
    <citation type="submission" date="2020-02" db="EMBL/GenBank/DDBJ databases">
        <title>Bacillus aquiflavi sp. nov., isolated from yellow water of strong flavor Chinese baijiu in Yibin region of China.</title>
        <authorList>
            <person name="Xie J."/>
        </authorList>
    </citation>
    <scope>NUCLEOTIDE SEQUENCE [LARGE SCALE GENOMIC DNA]</scope>
    <source>
        <strain evidence="3 4">3H-10</strain>
    </source>
</reference>